<gene>
    <name evidence="3" type="ordered locus">LLO_3245</name>
</gene>
<keyword evidence="2" id="KW-0472">Membrane</keyword>
<feature type="region of interest" description="Disordered" evidence="1">
    <location>
        <begin position="383"/>
        <end position="417"/>
    </location>
</feature>
<proteinExistence type="predicted"/>
<accession>D3HML2</accession>
<feature type="compositionally biased region" description="Polar residues" evidence="1">
    <location>
        <begin position="383"/>
        <end position="404"/>
    </location>
</feature>
<evidence type="ECO:0000313" key="4">
    <source>
        <dbReference type="Proteomes" id="UP000001060"/>
    </source>
</evidence>
<feature type="transmembrane region" description="Helical" evidence="2">
    <location>
        <begin position="147"/>
        <end position="166"/>
    </location>
</feature>
<keyword evidence="4" id="KW-1185">Reference proteome</keyword>
<sequence>MIPDVPPTGKKNDPHLRQTLKEGARDVLQAAIQTNNKSNPTPPGSSLDMNQTFNSHSIVHIVLSCATLPLAVYNLYEQNKHIQALKAKRLPEQPLKKKTPSTQLGARELPYPSAKLGVSEFFTETVRTPTEINNNLIFIKKAQMASTATNIVLSLIVTGVVISAIFTGGLSLGAIAVTTMALTSIKIGIDIYLAKKETNLKNEFFESKVLSAIPNLEPKERNLYERLVTIEDRTAIMASIALNQNKTNPTLYPEAEIKEYVLTKRQGLLENAKLRNIQLGFAALGAGIWSATNYLSLGLPGIILSAGATGLSVVLSIIKTQYVQNALGSETTEWFRTFFSKKNGTLDLSDYKNKEINSFIEDIKNRALSESLDSYIKIQQGISSAHNQQQQRPKTFDPTQTRNSKLPIGATEYPIRDPELPIGATEHPISASEYSIGATEDSIRTPEHSIGASESSVYVFRP</sequence>
<dbReference type="AlphaFoldDB" id="D3HML2"/>
<evidence type="ECO:0000256" key="2">
    <source>
        <dbReference type="SAM" id="Phobius"/>
    </source>
</evidence>
<dbReference type="Proteomes" id="UP000001060">
    <property type="component" value="Chromosome"/>
</dbReference>
<keyword evidence="2" id="KW-0812">Transmembrane</keyword>
<dbReference type="KEGG" id="llo:LLO_3245"/>
<dbReference type="EMBL" id="FN650140">
    <property type="protein sequence ID" value="CBJ13703.1"/>
    <property type="molecule type" value="Genomic_DNA"/>
</dbReference>
<dbReference type="HOGENOM" id="CLU_591602_0_0_6"/>
<feature type="region of interest" description="Disordered" evidence="1">
    <location>
        <begin position="441"/>
        <end position="462"/>
    </location>
</feature>
<organism evidence="3 4">
    <name type="scientific">Legionella longbeachae serogroup 1 (strain NSW150)</name>
    <dbReference type="NCBI Taxonomy" id="661367"/>
    <lineage>
        <taxon>Bacteria</taxon>
        <taxon>Pseudomonadati</taxon>
        <taxon>Pseudomonadota</taxon>
        <taxon>Gammaproteobacteria</taxon>
        <taxon>Legionellales</taxon>
        <taxon>Legionellaceae</taxon>
        <taxon>Legionella</taxon>
    </lineage>
</organism>
<evidence type="ECO:0000256" key="1">
    <source>
        <dbReference type="SAM" id="MobiDB-lite"/>
    </source>
</evidence>
<name>D3HML2_LEGLN</name>
<evidence type="ECO:0000313" key="3">
    <source>
        <dbReference type="EMBL" id="CBJ13703.1"/>
    </source>
</evidence>
<feature type="transmembrane region" description="Helical" evidence="2">
    <location>
        <begin position="57"/>
        <end position="76"/>
    </location>
</feature>
<reference evidence="3 4" key="1">
    <citation type="journal article" date="2010" name="PLoS Genet.">
        <title>Analysis of the Legionella longbeachae genome and transcriptome uncovers unique strategies to cause Legionnaires' disease.</title>
        <authorList>
            <person name="Cazalet C."/>
            <person name="Gomez-Valero L."/>
            <person name="Rusniok C."/>
            <person name="Lomma M."/>
            <person name="Dervins-Ravault D."/>
            <person name="Newton H."/>
            <person name="Sansom F."/>
            <person name="Jarraud S."/>
            <person name="Zidane N."/>
            <person name="Ma L."/>
            <person name="Bouchier C."/>
            <person name="Etienne J."/>
            <person name="Hartland E."/>
            <person name="Buchrieser C."/>
        </authorList>
    </citation>
    <scope>NUCLEOTIDE SEQUENCE [LARGE SCALE GENOMIC DNA]</scope>
    <source>
        <strain evidence="3 4">NSW150</strain>
    </source>
</reference>
<protein>
    <submittedName>
        <fullName evidence="3">Putative membrane protein</fullName>
    </submittedName>
</protein>
<keyword evidence="2" id="KW-1133">Transmembrane helix</keyword>